<dbReference type="OrthoDB" id="9814591at2"/>
<comment type="subcellular location">
    <subcellularLocation>
        <location evidence="7">Cell membrane</location>
        <topology evidence="7">Single-pass membrane protein</topology>
    </subcellularLocation>
</comment>
<dbReference type="Pfam" id="PF02618">
    <property type="entry name" value="YceG"/>
    <property type="match status" value="1"/>
</dbReference>
<evidence type="ECO:0000256" key="5">
    <source>
        <dbReference type="ARBA" id="ARBA00023239"/>
    </source>
</evidence>
<dbReference type="GO" id="GO:0008932">
    <property type="term" value="F:lytic endotransglycosylase activity"/>
    <property type="evidence" value="ECO:0007669"/>
    <property type="project" value="UniProtKB-UniRule"/>
</dbReference>
<keyword evidence="5 7" id="KW-0456">Lyase</keyword>
<keyword evidence="2 7" id="KW-0812">Transmembrane</keyword>
<dbReference type="eggNOG" id="COG1559">
    <property type="taxonomic scope" value="Bacteria"/>
</dbReference>
<dbReference type="GO" id="GO:0009252">
    <property type="term" value="P:peptidoglycan biosynthetic process"/>
    <property type="evidence" value="ECO:0007669"/>
    <property type="project" value="UniProtKB-UniRule"/>
</dbReference>
<feature type="site" description="Important for catalytic activity" evidence="7">
    <location>
        <position position="260"/>
    </location>
</feature>
<reference evidence="8 9" key="1">
    <citation type="journal article" date="2011" name="J. Bacteriol.">
        <title>The Draft Genome of Planococcus donghaensis MPA1U2 Reveals Nonsporulation Pathways Controlled by a Conserved Spo0A Regulon.</title>
        <authorList>
            <person name="Pearson M.D."/>
            <person name="Noller H.F."/>
        </authorList>
    </citation>
    <scope>NUCLEOTIDE SEQUENCE [LARGE SCALE GENOMIC DNA]</scope>
    <source>
        <strain evidence="8 9">MPA1U2</strain>
    </source>
</reference>
<dbReference type="CDD" id="cd08010">
    <property type="entry name" value="MltG_like"/>
    <property type="match status" value="1"/>
</dbReference>
<keyword evidence="1 7" id="KW-1003">Cell membrane</keyword>
<keyword evidence="4 7" id="KW-0472">Membrane</keyword>
<sequence length="374" mass="43004">MEKQTKKDIMFERMKEKKKEVRVVRRIVFIIALVLLIIIGIAGFQTYNYISNALEPVDPDSEEIITVEVPIGSSLDGIAALLEENNVIADARVYKYYVKFKNESEFQAGTYDLVQSMTLDEITESLKTGKVYHEPLYTINVPEGLTVEEIAENVIAKKTDYTSEEFLEKIQDPAYIEELMIKYPDLLTDEILGENIRYALEGYLFPATYPVYEENPPLTVLIEQMLDTTQANVMQYQPVLEEQKRSPHWLLTFASLLEEEATAQSDRQTIASVFYNRLEIDMLLQTDPTVLYAMGEHKDRLFNTDYEFEHPYSTYQNKGLPPGPIANAGLSSIDAVIDPAETEYFYFLADQEGKNHFAKTYEQHLVNRDKYIGN</sequence>
<name>E7RIP1_9BACL</name>
<dbReference type="Gene3D" id="3.30.1490.480">
    <property type="entry name" value="Endolytic murein transglycosylase"/>
    <property type="match status" value="1"/>
</dbReference>
<gene>
    <name evidence="7" type="primary">mltG</name>
    <name evidence="8" type="ORF">GPDM_11765</name>
</gene>
<evidence type="ECO:0000256" key="7">
    <source>
        <dbReference type="HAMAP-Rule" id="MF_02065"/>
    </source>
</evidence>
<evidence type="ECO:0000256" key="2">
    <source>
        <dbReference type="ARBA" id="ARBA00022692"/>
    </source>
</evidence>
<comment type="catalytic activity">
    <reaction evidence="7">
        <text>a peptidoglycan chain = a peptidoglycan chain with N-acetyl-1,6-anhydromuramyl-[peptide] at the reducing end + a peptidoglycan chain with N-acetylglucosamine at the non-reducing end.</text>
        <dbReference type="EC" id="4.2.2.29"/>
    </reaction>
</comment>
<dbReference type="HAMAP" id="MF_02065">
    <property type="entry name" value="MltG"/>
    <property type="match status" value="1"/>
</dbReference>
<evidence type="ECO:0000256" key="3">
    <source>
        <dbReference type="ARBA" id="ARBA00022989"/>
    </source>
</evidence>
<dbReference type="RefSeq" id="WP_008431558.1">
    <property type="nucleotide sequence ID" value="NZ_AEPB01000038.1"/>
</dbReference>
<comment type="similarity">
    <text evidence="7">Belongs to the transglycosylase MltG family.</text>
</comment>
<organism evidence="8 9">
    <name type="scientific">Planococcus donghaensis MPA1U2</name>
    <dbReference type="NCBI Taxonomy" id="933115"/>
    <lineage>
        <taxon>Bacteria</taxon>
        <taxon>Bacillati</taxon>
        <taxon>Bacillota</taxon>
        <taxon>Bacilli</taxon>
        <taxon>Bacillales</taxon>
        <taxon>Caryophanaceae</taxon>
        <taxon>Planococcus</taxon>
    </lineage>
</organism>
<evidence type="ECO:0000313" key="9">
    <source>
        <dbReference type="Proteomes" id="UP000003052"/>
    </source>
</evidence>
<evidence type="ECO:0000256" key="4">
    <source>
        <dbReference type="ARBA" id="ARBA00023136"/>
    </source>
</evidence>
<evidence type="ECO:0000313" key="8">
    <source>
        <dbReference type="EMBL" id="EGA89147.1"/>
    </source>
</evidence>
<dbReference type="Proteomes" id="UP000003052">
    <property type="component" value="Unassembled WGS sequence"/>
</dbReference>
<comment type="caution">
    <text evidence="8">The sequence shown here is derived from an EMBL/GenBank/DDBJ whole genome shotgun (WGS) entry which is preliminary data.</text>
</comment>
<dbReference type="PANTHER" id="PTHR30518">
    <property type="entry name" value="ENDOLYTIC MUREIN TRANSGLYCOSYLASE"/>
    <property type="match status" value="1"/>
</dbReference>
<evidence type="ECO:0000256" key="1">
    <source>
        <dbReference type="ARBA" id="ARBA00022475"/>
    </source>
</evidence>
<feature type="transmembrane region" description="Helical" evidence="7">
    <location>
        <begin position="23"/>
        <end position="44"/>
    </location>
</feature>
<dbReference type="Gene3D" id="3.30.160.60">
    <property type="entry name" value="Classic Zinc Finger"/>
    <property type="match status" value="1"/>
</dbReference>
<proteinExistence type="inferred from homology"/>
<dbReference type="InterPro" id="IPR003770">
    <property type="entry name" value="MLTG-like"/>
</dbReference>
<dbReference type="GO" id="GO:0071555">
    <property type="term" value="P:cell wall organization"/>
    <property type="evidence" value="ECO:0007669"/>
    <property type="project" value="UniProtKB-KW"/>
</dbReference>
<accession>E7RIP1</accession>
<dbReference type="EC" id="4.2.2.29" evidence="7"/>
<dbReference type="AlphaFoldDB" id="E7RIP1"/>
<dbReference type="EMBL" id="AEPB01000038">
    <property type="protein sequence ID" value="EGA89147.1"/>
    <property type="molecule type" value="Genomic_DNA"/>
</dbReference>
<comment type="function">
    <text evidence="7">Functions as a peptidoglycan terminase that cleaves nascent peptidoglycan strands endolytically to terminate their elongation.</text>
</comment>
<dbReference type="GO" id="GO:0005886">
    <property type="term" value="C:plasma membrane"/>
    <property type="evidence" value="ECO:0007669"/>
    <property type="project" value="UniProtKB-SubCell"/>
</dbReference>
<protein>
    <recommendedName>
        <fullName evidence="7">Endolytic murein transglycosylase</fullName>
        <ecNumber evidence="7">4.2.2.29</ecNumber>
    </recommendedName>
    <alternativeName>
        <fullName evidence="7">Peptidoglycan lytic transglycosylase</fullName>
    </alternativeName>
    <alternativeName>
        <fullName evidence="7">Peptidoglycan polymerization terminase</fullName>
    </alternativeName>
</protein>
<evidence type="ECO:0000256" key="6">
    <source>
        <dbReference type="ARBA" id="ARBA00023316"/>
    </source>
</evidence>
<dbReference type="NCBIfam" id="TIGR00247">
    <property type="entry name" value="endolytic transglycosylase MltG"/>
    <property type="match status" value="1"/>
</dbReference>
<keyword evidence="6 7" id="KW-0961">Cell wall biogenesis/degradation</keyword>
<dbReference type="PANTHER" id="PTHR30518:SF2">
    <property type="entry name" value="ENDOLYTIC MUREIN TRANSGLYCOSYLASE"/>
    <property type="match status" value="1"/>
</dbReference>
<keyword evidence="3 7" id="KW-1133">Transmembrane helix</keyword>